<dbReference type="EMBL" id="GISG01183625">
    <property type="protein sequence ID" value="MBA4654445.1"/>
    <property type="molecule type" value="Transcribed_RNA"/>
</dbReference>
<reference evidence="1" key="1">
    <citation type="journal article" date="2013" name="J. Plant Res.">
        <title>Effect of fungi and light on seed germination of three Opuntia species from semiarid lands of central Mexico.</title>
        <authorList>
            <person name="Delgado-Sanchez P."/>
            <person name="Jimenez-Bremont J.F."/>
            <person name="Guerrero-Gonzalez Mde L."/>
            <person name="Flores J."/>
        </authorList>
    </citation>
    <scope>NUCLEOTIDE SEQUENCE</scope>
    <source>
        <tissue evidence="1">Cladode</tissue>
    </source>
</reference>
<organism evidence="1">
    <name type="scientific">Opuntia streptacantha</name>
    <name type="common">Prickly pear cactus</name>
    <name type="synonym">Opuntia cardona</name>
    <dbReference type="NCBI Taxonomy" id="393608"/>
    <lineage>
        <taxon>Eukaryota</taxon>
        <taxon>Viridiplantae</taxon>
        <taxon>Streptophyta</taxon>
        <taxon>Embryophyta</taxon>
        <taxon>Tracheophyta</taxon>
        <taxon>Spermatophyta</taxon>
        <taxon>Magnoliopsida</taxon>
        <taxon>eudicotyledons</taxon>
        <taxon>Gunneridae</taxon>
        <taxon>Pentapetalae</taxon>
        <taxon>Caryophyllales</taxon>
        <taxon>Cactineae</taxon>
        <taxon>Cactaceae</taxon>
        <taxon>Opuntioideae</taxon>
        <taxon>Opuntia</taxon>
    </lineage>
</organism>
<accession>A0A7C9E398</accession>
<proteinExistence type="predicted"/>
<name>A0A7C9E398_OPUST</name>
<dbReference type="AlphaFoldDB" id="A0A7C9E398"/>
<sequence length="121" mass="13563">MRAFCCITISLICGGLVTGKIMWHTIIVCFLNPLFYGIFGMCRLSCQVCSLKLTRCLCFSSSFSCRSIMYSSNMASRDTPSYRNTFFLSSSQPLVNEISMSTRAGILVTVILAFSARFRFL</sequence>
<protein>
    <submittedName>
        <fullName evidence="1">Uncharacterized protein</fullName>
    </submittedName>
</protein>
<reference evidence="1" key="2">
    <citation type="submission" date="2020-07" db="EMBL/GenBank/DDBJ databases">
        <authorList>
            <person name="Vera ALvarez R."/>
            <person name="Arias-Moreno D.M."/>
            <person name="Jimenez-Jacinto V."/>
            <person name="Jimenez-Bremont J.F."/>
            <person name="Swaminathan K."/>
            <person name="Moose S.P."/>
            <person name="Guerrero-Gonzalez M.L."/>
            <person name="Marino-Ramirez L."/>
            <person name="Landsman D."/>
            <person name="Rodriguez-Kessler M."/>
            <person name="Delgado-Sanchez P."/>
        </authorList>
    </citation>
    <scope>NUCLEOTIDE SEQUENCE</scope>
    <source>
        <tissue evidence="1">Cladode</tissue>
    </source>
</reference>
<evidence type="ECO:0000313" key="1">
    <source>
        <dbReference type="EMBL" id="MBA4654445.1"/>
    </source>
</evidence>